<accession>A0A6S6SSM7</accession>
<evidence type="ECO:0000256" key="1">
    <source>
        <dbReference type="SAM" id="Phobius"/>
    </source>
</evidence>
<dbReference type="EMBL" id="CACVAP010000072">
    <property type="protein sequence ID" value="CAA6813529.1"/>
    <property type="molecule type" value="Genomic_DNA"/>
</dbReference>
<evidence type="ECO:0000313" key="2">
    <source>
        <dbReference type="EMBL" id="CAA6813529.1"/>
    </source>
</evidence>
<keyword evidence="1" id="KW-0472">Membrane</keyword>
<evidence type="ECO:0008006" key="3">
    <source>
        <dbReference type="Google" id="ProtNLM"/>
    </source>
</evidence>
<sequence length="327" mass="36596">MKKILIKKAKKAFSLIEVIFVLVILGIVASISSQIIIQVYENYIMQRAIYNVSTKTELVANQIVNRLSYRIQGTTISKRHQDFLSSPQTVSADSWLPLRDTPTGEEYTTIEWIGYDNDSFAANQQPNWSGIANYETNASRTGFTSPGSNLNNVATIMTNLSNGKVNLTSTNPAAVIFAEDDNFYVDSNEYNPLCMGLIPEVLENTDCIFPVARNGTDGFTFSRDQDNNNIGLLPKIITERYKLAWSAYSLAPETNADGQTDLMLYSNYQPWNNENYIEHGSKNILLPNVTVFKFSENGGVINFKLCASENIGQDFNVTTCKQKVVIR</sequence>
<keyword evidence="1" id="KW-1133">Transmembrane helix</keyword>
<feature type="transmembrane region" description="Helical" evidence="1">
    <location>
        <begin position="12"/>
        <end position="37"/>
    </location>
</feature>
<reference evidence="2" key="1">
    <citation type="submission" date="2020-01" db="EMBL/GenBank/DDBJ databases">
        <authorList>
            <person name="Meier V. D."/>
            <person name="Meier V D."/>
        </authorList>
    </citation>
    <scope>NUCLEOTIDE SEQUENCE</scope>
    <source>
        <strain evidence="2">HLG_WM_MAG_06</strain>
    </source>
</reference>
<protein>
    <recommendedName>
        <fullName evidence="3">Type II secretion system protein</fullName>
    </recommendedName>
</protein>
<dbReference type="AlphaFoldDB" id="A0A6S6SSM7"/>
<dbReference type="SUPFAM" id="SSF54523">
    <property type="entry name" value="Pili subunits"/>
    <property type="match status" value="1"/>
</dbReference>
<gene>
    <name evidence="2" type="ORF">HELGO_WM19778</name>
</gene>
<dbReference type="InterPro" id="IPR045584">
    <property type="entry name" value="Pilin-like"/>
</dbReference>
<name>A0A6S6SSM7_9BACT</name>
<dbReference type="NCBIfam" id="TIGR02532">
    <property type="entry name" value="IV_pilin_GFxxxE"/>
    <property type="match status" value="1"/>
</dbReference>
<dbReference type="InterPro" id="IPR012902">
    <property type="entry name" value="N_methyl_site"/>
</dbReference>
<proteinExistence type="predicted"/>
<dbReference type="Pfam" id="PF07963">
    <property type="entry name" value="N_methyl"/>
    <property type="match status" value="1"/>
</dbReference>
<keyword evidence="1" id="KW-0812">Transmembrane</keyword>
<organism evidence="2">
    <name type="scientific">uncultured Sulfurovum sp</name>
    <dbReference type="NCBI Taxonomy" id="269237"/>
    <lineage>
        <taxon>Bacteria</taxon>
        <taxon>Pseudomonadati</taxon>
        <taxon>Campylobacterota</taxon>
        <taxon>Epsilonproteobacteria</taxon>
        <taxon>Campylobacterales</taxon>
        <taxon>Sulfurovaceae</taxon>
        <taxon>Sulfurovum</taxon>
        <taxon>environmental samples</taxon>
    </lineage>
</organism>